<organism evidence="1 2">
    <name type="scientific">Kickxella alabastrina</name>
    <dbReference type="NCBI Taxonomy" id="61397"/>
    <lineage>
        <taxon>Eukaryota</taxon>
        <taxon>Fungi</taxon>
        <taxon>Fungi incertae sedis</taxon>
        <taxon>Zoopagomycota</taxon>
        <taxon>Kickxellomycotina</taxon>
        <taxon>Kickxellomycetes</taxon>
        <taxon>Kickxellales</taxon>
        <taxon>Kickxellaceae</taxon>
        <taxon>Kickxella</taxon>
    </lineage>
</organism>
<protein>
    <submittedName>
        <fullName evidence="1">Uncharacterized protein</fullName>
    </submittedName>
</protein>
<dbReference type="Proteomes" id="UP001150581">
    <property type="component" value="Unassembled WGS sequence"/>
</dbReference>
<sequence length="84" mass="9086">MNSNASLRGSHLNQQQQQQHHRQYQQGVNQSLDTVISSLSPLTIGMEGLTEGMTEQQAAEVVELLTPFMSPTSTPAFGNMAAQG</sequence>
<dbReference type="EMBL" id="JANBPG010000057">
    <property type="protein sequence ID" value="KAJ1900850.1"/>
    <property type="molecule type" value="Genomic_DNA"/>
</dbReference>
<gene>
    <name evidence="1" type="ORF">LPJ66_001204</name>
</gene>
<evidence type="ECO:0000313" key="2">
    <source>
        <dbReference type="Proteomes" id="UP001150581"/>
    </source>
</evidence>
<keyword evidence="2" id="KW-1185">Reference proteome</keyword>
<name>A0ACC1ITY8_9FUNG</name>
<proteinExistence type="predicted"/>
<evidence type="ECO:0000313" key="1">
    <source>
        <dbReference type="EMBL" id="KAJ1900850.1"/>
    </source>
</evidence>
<feature type="non-terminal residue" evidence="1">
    <location>
        <position position="84"/>
    </location>
</feature>
<accession>A0ACC1ITY8</accession>
<comment type="caution">
    <text evidence="1">The sequence shown here is derived from an EMBL/GenBank/DDBJ whole genome shotgun (WGS) entry which is preliminary data.</text>
</comment>
<reference evidence="1" key="1">
    <citation type="submission" date="2022-07" db="EMBL/GenBank/DDBJ databases">
        <title>Phylogenomic reconstructions and comparative analyses of Kickxellomycotina fungi.</title>
        <authorList>
            <person name="Reynolds N.K."/>
            <person name="Stajich J.E."/>
            <person name="Barry K."/>
            <person name="Grigoriev I.V."/>
            <person name="Crous P."/>
            <person name="Smith M.E."/>
        </authorList>
    </citation>
    <scope>NUCLEOTIDE SEQUENCE</scope>
    <source>
        <strain evidence="1">Benny 63K</strain>
    </source>
</reference>